<keyword evidence="1" id="KW-0539">Nucleus</keyword>
<dbReference type="OrthoDB" id="2262349at2759"/>
<feature type="domain" description="Zn(2)-C6 fungal-type" evidence="3">
    <location>
        <begin position="59"/>
        <end position="95"/>
    </location>
</feature>
<comment type="caution">
    <text evidence="4">The sequence shown here is derived from an EMBL/GenBank/DDBJ whole genome shotgun (WGS) entry which is preliminary data.</text>
</comment>
<reference evidence="4 5" key="1">
    <citation type="journal article" date="2016" name="Genome Biol. Evol.">
        <title>Divergent and convergent evolution of fungal pathogenicity.</title>
        <authorList>
            <person name="Shang Y."/>
            <person name="Xiao G."/>
            <person name="Zheng P."/>
            <person name="Cen K."/>
            <person name="Zhan S."/>
            <person name="Wang C."/>
        </authorList>
    </citation>
    <scope>NUCLEOTIDE SEQUENCE [LARGE SCALE GENOMIC DNA]</scope>
    <source>
        <strain evidence="4 5">RCEF 264</strain>
    </source>
</reference>
<feature type="compositionally biased region" description="Polar residues" evidence="2">
    <location>
        <begin position="882"/>
        <end position="894"/>
    </location>
</feature>
<feature type="compositionally biased region" description="Polar residues" evidence="2">
    <location>
        <begin position="1"/>
        <end position="10"/>
    </location>
</feature>
<accession>A0A162MML7</accession>
<feature type="region of interest" description="Disordered" evidence="2">
    <location>
        <begin position="1"/>
        <end position="50"/>
    </location>
</feature>
<feature type="region of interest" description="Disordered" evidence="2">
    <location>
        <begin position="222"/>
        <end position="256"/>
    </location>
</feature>
<evidence type="ECO:0000256" key="2">
    <source>
        <dbReference type="SAM" id="MobiDB-lite"/>
    </source>
</evidence>
<gene>
    <name evidence="4" type="ORF">SPI_02817</name>
</gene>
<dbReference type="CDD" id="cd00067">
    <property type="entry name" value="GAL4"/>
    <property type="match status" value="1"/>
</dbReference>
<feature type="region of interest" description="Disordered" evidence="2">
    <location>
        <begin position="585"/>
        <end position="606"/>
    </location>
</feature>
<dbReference type="InterPro" id="IPR036864">
    <property type="entry name" value="Zn2-C6_fun-type_DNA-bd_sf"/>
</dbReference>
<name>A0A162MML7_9HYPO</name>
<dbReference type="SMART" id="SM00066">
    <property type="entry name" value="GAL4"/>
    <property type="match status" value="1"/>
</dbReference>
<dbReference type="GO" id="GO:0009074">
    <property type="term" value="P:aromatic amino acid family catabolic process"/>
    <property type="evidence" value="ECO:0007669"/>
    <property type="project" value="TreeGrafter"/>
</dbReference>
<dbReference type="PROSITE" id="PS50048">
    <property type="entry name" value="ZN2_CY6_FUNGAL_2"/>
    <property type="match status" value="1"/>
</dbReference>
<evidence type="ECO:0000256" key="1">
    <source>
        <dbReference type="ARBA" id="ARBA00023242"/>
    </source>
</evidence>
<evidence type="ECO:0000313" key="5">
    <source>
        <dbReference type="Proteomes" id="UP000076874"/>
    </source>
</evidence>
<dbReference type="PANTHER" id="PTHR31644">
    <property type="entry name" value="TRANSCRIPTIONAL ACTIVATOR ARO80-RELATED"/>
    <property type="match status" value="1"/>
</dbReference>
<sequence>MSNYGLSVSSRPLDDDNNNNINTNNTNRPSSERSPSLSSAVLSQQQQQQQQGHKRVYQACIPCRRRKVRCDLGSVDNPHDPPCVRCRRESKECYFSATRRKRKTDDGSIDNDDYIVRNGRRKLHTDDPLPGVGPLDPSPYSDTPLAPAANHVRSHPLRRPPHPDDGSSSARSGNALSRKTDSISATEEPNTPLENFEARSVMRREVYGPHDALDLLYKAATDSPHTRHDETNNGSGGTGPATNRFAAPPGQAAFRPEGQFASAGAGTYSATQSGHAAAARTEQILDPALVQSGPTTSPGYAEAIRLWARFRFVRAGWFTAQEAIEYIDYYYKYLSPLTPISPPTFNNPASHGTLLAEEPILAVTLLTISSRYKTLAGPGANCRSQAIHEQLWTYLRGMIERVVWGQEAFGGGFCFSGADESQTSSTAPWRGLRKGSLRTLGTIESLMILTEWHPRALHFPPAEVTDELLLPSYDSRENVAVDENGNPRPVGVGGKRIESWLEPAWRSDRMCWMLLTTAMGLAYELGVFDDVDELLAAGAITRPEYEEEAYRLRARRIERLLVIYLSQLAGRLGWTDMVPESLRKKDLAASRRRPPNASVEGGQTPGTSLSSISNAFNYIPDLELDDQIIHCWAGISNIMHAGNERLFRSRQHTTDIIQSGKYINLLRDFQPVLRDWWKEFERFKLPTFIRHVLSIEYEYLHIYINSLSLQAVVERCTSNAGNTASNGSNSGASAPQLSPQTQNYYGKLPLGQLGGFGVADQEYVKEVVDGSRSLLRTVVDGLLPGGYLKHAPVRTYFRIISGAMFLLKTFALGASKADVEISIALMDRTVDALRNCVVDDVHLGSRFADLLESLTSRLRNRFIHAPPMPPSAAAPQSAEGRSPNQHFESDSGLNGQAYRHGQGHGHGHGLVPPAAALANNDLPWNKTGISGMERSSTPANVSATPFDPTAGNFPYPSGAMSALNPSTPAAAAGMDGSLGDAAFPDGPDWSNNEMWYLPAGPAFFQNMGDSNVAMTAEGVSVAGMDLLDFMAMDGNGF</sequence>
<dbReference type="InterPro" id="IPR001138">
    <property type="entry name" value="Zn2Cys6_DnaBD"/>
</dbReference>
<dbReference type="AlphaFoldDB" id="A0A162MML7"/>
<dbReference type="GO" id="GO:0045944">
    <property type="term" value="P:positive regulation of transcription by RNA polymerase II"/>
    <property type="evidence" value="ECO:0007669"/>
    <property type="project" value="TreeGrafter"/>
</dbReference>
<dbReference type="PANTHER" id="PTHR31644:SF2">
    <property type="entry name" value="TRANSCRIPTIONAL ACTIVATOR ARO80-RELATED"/>
    <property type="match status" value="1"/>
</dbReference>
<feature type="compositionally biased region" description="Low complexity" evidence="2">
    <location>
        <begin position="18"/>
        <end position="50"/>
    </location>
</feature>
<dbReference type="PROSITE" id="PS00463">
    <property type="entry name" value="ZN2_CY6_FUNGAL_1"/>
    <property type="match status" value="1"/>
</dbReference>
<dbReference type="STRING" id="1081102.A0A162MML7"/>
<evidence type="ECO:0000313" key="4">
    <source>
        <dbReference type="EMBL" id="OAA64170.1"/>
    </source>
</evidence>
<dbReference type="GO" id="GO:0005634">
    <property type="term" value="C:nucleus"/>
    <property type="evidence" value="ECO:0007669"/>
    <property type="project" value="TreeGrafter"/>
</dbReference>
<dbReference type="Gene3D" id="4.10.240.10">
    <property type="entry name" value="Zn(2)-C6 fungal-type DNA-binding domain"/>
    <property type="match status" value="1"/>
</dbReference>
<dbReference type="GO" id="GO:0000981">
    <property type="term" value="F:DNA-binding transcription factor activity, RNA polymerase II-specific"/>
    <property type="evidence" value="ECO:0007669"/>
    <property type="project" value="InterPro"/>
</dbReference>
<dbReference type="InterPro" id="IPR052780">
    <property type="entry name" value="AAA_Catabolism_Regulators"/>
</dbReference>
<dbReference type="SUPFAM" id="SSF57701">
    <property type="entry name" value="Zn2/Cys6 DNA-binding domain"/>
    <property type="match status" value="1"/>
</dbReference>
<dbReference type="GO" id="GO:0008270">
    <property type="term" value="F:zinc ion binding"/>
    <property type="evidence" value="ECO:0007669"/>
    <property type="project" value="InterPro"/>
</dbReference>
<protein>
    <submittedName>
        <fullName evidence="4">C6 zinc finger domain containing protein</fullName>
    </submittedName>
</protein>
<dbReference type="EMBL" id="AZHD01000004">
    <property type="protein sequence ID" value="OAA64170.1"/>
    <property type="molecule type" value="Genomic_DNA"/>
</dbReference>
<feature type="compositionally biased region" description="Low complexity" evidence="2">
    <location>
        <begin position="128"/>
        <end position="139"/>
    </location>
</feature>
<dbReference type="Pfam" id="PF00172">
    <property type="entry name" value="Zn_clus"/>
    <property type="match status" value="1"/>
</dbReference>
<dbReference type="FunFam" id="4.10.240.10:FF:000012">
    <property type="entry name" value="C6 transcription factor"/>
    <property type="match status" value="1"/>
</dbReference>
<feature type="compositionally biased region" description="Polar residues" evidence="2">
    <location>
        <begin position="166"/>
        <end position="193"/>
    </location>
</feature>
<feature type="region of interest" description="Disordered" evidence="2">
    <location>
        <begin position="865"/>
        <end position="914"/>
    </location>
</feature>
<feature type="region of interest" description="Disordered" evidence="2">
    <location>
        <begin position="98"/>
        <end position="197"/>
    </location>
</feature>
<dbReference type="Proteomes" id="UP000076874">
    <property type="component" value="Unassembled WGS sequence"/>
</dbReference>
<keyword evidence="5" id="KW-1185">Reference proteome</keyword>
<evidence type="ECO:0000259" key="3">
    <source>
        <dbReference type="PROSITE" id="PS50048"/>
    </source>
</evidence>
<organism evidence="4 5">
    <name type="scientific">Niveomyces insectorum RCEF 264</name>
    <dbReference type="NCBI Taxonomy" id="1081102"/>
    <lineage>
        <taxon>Eukaryota</taxon>
        <taxon>Fungi</taxon>
        <taxon>Dikarya</taxon>
        <taxon>Ascomycota</taxon>
        <taxon>Pezizomycotina</taxon>
        <taxon>Sordariomycetes</taxon>
        <taxon>Hypocreomycetidae</taxon>
        <taxon>Hypocreales</taxon>
        <taxon>Cordycipitaceae</taxon>
        <taxon>Niveomyces</taxon>
    </lineage>
</organism>
<proteinExistence type="predicted"/>